<dbReference type="EMBL" id="JANQBD010000026">
    <property type="protein sequence ID" value="MCR8635243.1"/>
    <property type="molecule type" value="Genomic_DNA"/>
</dbReference>
<dbReference type="Gene3D" id="3.40.430.10">
    <property type="entry name" value="Dihydrofolate Reductase, subunit A"/>
    <property type="match status" value="1"/>
</dbReference>
<gene>
    <name evidence="10" type="ORF">NV381_28990</name>
</gene>
<comment type="pathway">
    <text evidence="1 7">Cofactor biosynthesis; tetrahydrofolate biosynthesis; 5,6,7,8-tetrahydrofolate from 7,8-dihydrofolate: step 1/1.</text>
</comment>
<protein>
    <recommendedName>
        <fullName evidence="3 7">Dihydrofolate reductase</fullName>
        <ecNumber evidence="3 7">1.5.1.3</ecNumber>
    </recommendedName>
</protein>
<evidence type="ECO:0000256" key="5">
    <source>
        <dbReference type="ARBA" id="ARBA00022857"/>
    </source>
</evidence>
<dbReference type="Proteomes" id="UP001300012">
    <property type="component" value="Unassembled WGS sequence"/>
</dbReference>
<evidence type="ECO:0000313" key="11">
    <source>
        <dbReference type="Proteomes" id="UP001300012"/>
    </source>
</evidence>
<dbReference type="InterPro" id="IPR017925">
    <property type="entry name" value="DHFR_CS"/>
</dbReference>
<reference evidence="10 11" key="1">
    <citation type="submission" date="2022-08" db="EMBL/GenBank/DDBJ databases">
        <title>Paenibacillus endoradicis sp. nov., Paenibacillus radicibacter sp. nov and Paenibacillus pararadicis sp. nov., three cold-adapted plant growth-promoting bacteria isolated from root of Larix gmelinii in Great Khingan.</title>
        <authorList>
            <person name="Xue H."/>
        </authorList>
    </citation>
    <scope>NUCLEOTIDE SEQUENCE [LARGE SCALE GENOMIC DNA]</scope>
    <source>
        <strain evidence="10 11">N5-1-1-5</strain>
    </source>
</reference>
<dbReference type="InterPro" id="IPR001796">
    <property type="entry name" value="DHFR_dom"/>
</dbReference>
<evidence type="ECO:0000256" key="6">
    <source>
        <dbReference type="ARBA" id="ARBA00023002"/>
    </source>
</evidence>
<sequence length="165" mass="18769">MISMIYAMDEQGGIGIDNKIPWRLPEDMAFFRRTTTGHTVLMGRKTFESVGSKPLPKRRNVILTRDTSFTAEGCEVVHTVEAALELIGSGDAEEELFVIGGAEVYNLFMPHADRLYITEINHQFQADAFMPGIDKSQWKAASRVKGVKDEKNPYDYEFVTYERIR</sequence>
<dbReference type="InterPro" id="IPR024072">
    <property type="entry name" value="DHFR-like_dom_sf"/>
</dbReference>
<accession>A0ABT1YPY3</accession>
<dbReference type="CDD" id="cd00209">
    <property type="entry name" value="DHFR"/>
    <property type="match status" value="1"/>
</dbReference>
<dbReference type="PANTHER" id="PTHR48069">
    <property type="entry name" value="DIHYDROFOLATE REDUCTASE"/>
    <property type="match status" value="1"/>
</dbReference>
<dbReference type="EC" id="1.5.1.3" evidence="3 7"/>
<keyword evidence="5 7" id="KW-0521">NADP</keyword>
<comment type="function">
    <text evidence="7">Key enzyme in folate metabolism. Catalyzes an essential reaction for de novo glycine and purine synthesis, and for DNA precursor synthesis.</text>
</comment>
<keyword evidence="11" id="KW-1185">Reference proteome</keyword>
<comment type="caution">
    <text evidence="10">The sequence shown here is derived from an EMBL/GenBank/DDBJ whole genome shotgun (WGS) entry which is preliminary data.</text>
</comment>
<evidence type="ECO:0000256" key="8">
    <source>
        <dbReference type="RuleBase" id="RU004474"/>
    </source>
</evidence>
<dbReference type="PRINTS" id="PR00070">
    <property type="entry name" value="DHFR"/>
</dbReference>
<keyword evidence="6 7" id="KW-0560">Oxidoreductase</keyword>
<dbReference type="PANTHER" id="PTHR48069:SF3">
    <property type="entry name" value="DIHYDROFOLATE REDUCTASE"/>
    <property type="match status" value="1"/>
</dbReference>
<evidence type="ECO:0000259" key="9">
    <source>
        <dbReference type="PROSITE" id="PS51330"/>
    </source>
</evidence>
<name>A0ABT1YPY3_9BACL</name>
<dbReference type="PROSITE" id="PS51330">
    <property type="entry name" value="DHFR_2"/>
    <property type="match status" value="1"/>
</dbReference>
<feature type="domain" description="DHFR" evidence="9">
    <location>
        <begin position="1"/>
        <end position="163"/>
    </location>
</feature>
<evidence type="ECO:0000313" key="10">
    <source>
        <dbReference type="EMBL" id="MCR8635243.1"/>
    </source>
</evidence>
<dbReference type="InterPro" id="IPR012259">
    <property type="entry name" value="DHFR"/>
</dbReference>
<comment type="similarity">
    <text evidence="2 7 8">Belongs to the dihydrofolate reductase family.</text>
</comment>
<dbReference type="PROSITE" id="PS00075">
    <property type="entry name" value="DHFR_1"/>
    <property type="match status" value="1"/>
</dbReference>
<comment type="catalytic activity">
    <reaction evidence="7">
        <text>(6S)-5,6,7,8-tetrahydrofolate + NADP(+) = 7,8-dihydrofolate + NADPH + H(+)</text>
        <dbReference type="Rhea" id="RHEA:15009"/>
        <dbReference type="ChEBI" id="CHEBI:15378"/>
        <dbReference type="ChEBI" id="CHEBI:57451"/>
        <dbReference type="ChEBI" id="CHEBI:57453"/>
        <dbReference type="ChEBI" id="CHEBI:57783"/>
        <dbReference type="ChEBI" id="CHEBI:58349"/>
        <dbReference type="EC" id="1.5.1.3"/>
    </reaction>
</comment>
<evidence type="ECO:0000256" key="7">
    <source>
        <dbReference type="PIRNR" id="PIRNR000194"/>
    </source>
</evidence>
<dbReference type="PIRSF" id="PIRSF000194">
    <property type="entry name" value="DHFR"/>
    <property type="match status" value="1"/>
</dbReference>
<dbReference type="Pfam" id="PF00186">
    <property type="entry name" value="DHFR_1"/>
    <property type="match status" value="1"/>
</dbReference>
<proteinExistence type="inferred from homology"/>
<evidence type="ECO:0000256" key="3">
    <source>
        <dbReference type="ARBA" id="ARBA00012856"/>
    </source>
</evidence>
<dbReference type="SUPFAM" id="SSF53597">
    <property type="entry name" value="Dihydrofolate reductase-like"/>
    <property type="match status" value="1"/>
</dbReference>
<keyword evidence="4 7" id="KW-0554">One-carbon metabolism</keyword>
<evidence type="ECO:0000256" key="2">
    <source>
        <dbReference type="ARBA" id="ARBA00009539"/>
    </source>
</evidence>
<organism evidence="10 11">
    <name type="scientific">Paenibacillus radicis</name>
    <name type="common">ex Xue et al. 2023</name>
    <dbReference type="NCBI Taxonomy" id="2972489"/>
    <lineage>
        <taxon>Bacteria</taxon>
        <taxon>Bacillati</taxon>
        <taxon>Bacillota</taxon>
        <taxon>Bacilli</taxon>
        <taxon>Bacillales</taxon>
        <taxon>Paenibacillaceae</taxon>
        <taxon>Paenibacillus</taxon>
    </lineage>
</organism>
<evidence type="ECO:0000256" key="4">
    <source>
        <dbReference type="ARBA" id="ARBA00022563"/>
    </source>
</evidence>
<evidence type="ECO:0000256" key="1">
    <source>
        <dbReference type="ARBA" id="ARBA00004903"/>
    </source>
</evidence>